<comment type="caution">
    <text evidence="1">The sequence shown here is derived from an EMBL/GenBank/DDBJ whole genome shotgun (WGS) entry which is preliminary data.</text>
</comment>
<evidence type="ECO:0000313" key="1">
    <source>
        <dbReference type="EMBL" id="KGM57044.1"/>
    </source>
</evidence>
<sequence>MRRALPFRRVKVETLREDWPEEREAAEARIRGFVARAAQEDGRAIVIPFRVQGFGPYGRVLEGLDYAANERGLVPNAQVREWVDRQARMLAAGRW</sequence>
<dbReference type="Proteomes" id="UP000029989">
    <property type="component" value="Unassembled WGS sequence"/>
</dbReference>
<dbReference type="AlphaFoldDB" id="A0A0A0F2K4"/>
<keyword evidence="2" id="KW-1185">Reference proteome</keyword>
<gene>
    <name evidence="1" type="ORF">N799_12680</name>
</gene>
<organism evidence="1 2">
    <name type="scientific">Lysobacter arseniciresistens ZS79</name>
    <dbReference type="NCBI Taxonomy" id="913325"/>
    <lineage>
        <taxon>Bacteria</taxon>
        <taxon>Pseudomonadati</taxon>
        <taxon>Pseudomonadota</taxon>
        <taxon>Gammaproteobacteria</taxon>
        <taxon>Lysobacterales</taxon>
        <taxon>Lysobacteraceae</taxon>
        <taxon>Novilysobacter</taxon>
    </lineage>
</organism>
<evidence type="ECO:0000313" key="2">
    <source>
        <dbReference type="Proteomes" id="UP000029989"/>
    </source>
</evidence>
<reference evidence="1 2" key="1">
    <citation type="journal article" date="2015" name="Stand. Genomic Sci.">
        <title>Genomic information of the arsenic-resistant bacterium Lysobacter arseniciresistens type strain ZS79(T) and comparison of Lysobacter draft genomes.</title>
        <authorList>
            <person name="Liu L."/>
            <person name="Zhang S."/>
            <person name="Luo M."/>
            <person name="Wang G."/>
        </authorList>
    </citation>
    <scope>NUCLEOTIDE SEQUENCE [LARGE SCALE GENOMIC DNA]</scope>
    <source>
        <strain evidence="1 2">ZS79</strain>
    </source>
</reference>
<name>A0A0A0F2K4_9GAMM</name>
<dbReference type="EMBL" id="AVPT01000006">
    <property type="protein sequence ID" value="KGM57044.1"/>
    <property type="molecule type" value="Genomic_DNA"/>
</dbReference>
<protein>
    <submittedName>
        <fullName evidence="1">Uncharacterized protein</fullName>
    </submittedName>
</protein>
<dbReference type="eggNOG" id="COG2138">
    <property type="taxonomic scope" value="Bacteria"/>
</dbReference>
<accession>A0A0A0F2K4</accession>
<dbReference type="OrthoDB" id="1489951at2"/>
<dbReference type="RefSeq" id="WP_036208895.1">
    <property type="nucleotide sequence ID" value="NZ_AVPT01000006.1"/>
</dbReference>
<dbReference type="STRING" id="913325.N799_12680"/>
<proteinExistence type="predicted"/>